<reference evidence="1" key="3">
    <citation type="journal article" date="2018" name="Nature">
        <title>A major lineage of non-tailed dsDNA viruses as unrecognized killers of marine bacteria.</title>
        <authorList>
            <person name="Kauffman K.M."/>
            <person name="Hussain F.A."/>
            <person name="Yang J."/>
            <person name="Arevalo P."/>
            <person name="Brown J.M."/>
            <person name="Chang W.K."/>
            <person name="VanInsberghe D."/>
            <person name="Elsherbini J."/>
            <person name="Sharma R.S."/>
            <person name="Cutler M.B."/>
            <person name="Kelly L."/>
            <person name="Polz M.F."/>
        </authorList>
    </citation>
    <scope>NUCLEOTIDE SEQUENCE</scope>
    <source>
        <strain evidence="1">10N.222.48.A2</strain>
    </source>
</reference>
<dbReference type="EMBL" id="MDBP01000066">
    <property type="protein sequence ID" value="PMP11054.1"/>
    <property type="molecule type" value="Genomic_DNA"/>
</dbReference>
<dbReference type="Proteomes" id="UP000235579">
    <property type="component" value="Unassembled WGS sequence"/>
</dbReference>
<evidence type="ECO:0000313" key="2">
    <source>
        <dbReference type="EMBL" id="TKG26876.1"/>
    </source>
</evidence>
<sequence length="81" mass="8963">MKIRSTVSSDISRHVIWVNSIDFLILKAPGGGVSIRVCDCATTIKQMREDDAYAKKTEKTTETTSEHRASAKGLLSCLYND</sequence>
<evidence type="ECO:0000313" key="1">
    <source>
        <dbReference type="EMBL" id="PMP11054.1"/>
    </source>
</evidence>
<gene>
    <name evidence="1" type="ORF">BCS92_21970</name>
    <name evidence="2" type="ORF">FC057_24110</name>
</gene>
<reference evidence="2 4" key="4">
    <citation type="submission" date="2019-04" db="EMBL/GenBank/DDBJ databases">
        <title>A reverse ecology approach based on a biological definition of microbial populations.</title>
        <authorList>
            <person name="Arevalo P."/>
            <person name="Vaninsberghe D."/>
            <person name="Elsherbini J."/>
            <person name="Gore J."/>
            <person name="Polz M."/>
        </authorList>
    </citation>
    <scope>NUCLEOTIDE SEQUENCE [LARGE SCALE GENOMIC DNA]</scope>
    <source>
        <strain evidence="2 4">10N.222.45.A8</strain>
    </source>
</reference>
<dbReference type="AlphaFoldDB" id="A0A2N7NDV2"/>
<dbReference type="Proteomes" id="UP000308018">
    <property type="component" value="Unassembled WGS sequence"/>
</dbReference>
<evidence type="ECO:0000313" key="3">
    <source>
        <dbReference type="Proteomes" id="UP000235579"/>
    </source>
</evidence>
<organism evidence="1 3">
    <name type="scientific">Vibrio tasmaniensis</name>
    <dbReference type="NCBI Taxonomy" id="212663"/>
    <lineage>
        <taxon>Bacteria</taxon>
        <taxon>Pseudomonadati</taxon>
        <taxon>Pseudomonadota</taxon>
        <taxon>Gammaproteobacteria</taxon>
        <taxon>Vibrionales</taxon>
        <taxon>Vibrionaceae</taxon>
        <taxon>Vibrio</taxon>
    </lineage>
</organism>
<comment type="caution">
    <text evidence="1">The sequence shown here is derived from an EMBL/GenBank/DDBJ whole genome shotgun (WGS) entry which is preliminary data.</text>
</comment>
<evidence type="ECO:0000313" key="4">
    <source>
        <dbReference type="Proteomes" id="UP000308018"/>
    </source>
</evidence>
<accession>A0A2N7NDV2</accession>
<dbReference type="EMBL" id="SYVV01000064">
    <property type="protein sequence ID" value="TKG26876.1"/>
    <property type="molecule type" value="Genomic_DNA"/>
</dbReference>
<reference evidence="3" key="1">
    <citation type="submission" date="2016-07" db="EMBL/GenBank/DDBJ databases">
        <title>Nontailed viruses are major unrecognized killers of bacteria in the ocean.</title>
        <authorList>
            <person name="Kauffman K."/>
            <person name="Hussain F."/>
            <person name="Yang J."/>
            <person name="Arevalo P."/>
            <person name="Brown J."/>
            <person name="Cutler M."/>
            <person name="Kelly L."/>
            <person name="Polz M.F."/>
        </authorList>
    </citation>
    <scope>NUCLEOTIDE SEQUENCE [LARGE SCALE GENOMIC DNA]</scope>
    <source>
        <strain evidence="3">10N.222.48.A2</strain>
    </source>
</reference>
<protein>
    <submittedName>
        <fullName evidence="1">Uncharacterized protein</fullName>
    </submittedName>
</protein>
<dbReference type="RefSeq" id="WP_017100372.1">
    <property type="nucleotide sequence ID" value="NZ_MDBP01000066.1"/>
</dbReference>
<name>A0A2N7NDV2_9VIBR</name>
<proteinExistence type="predicted"/>
<reference evidence="1" key="2">
    <citation type="submission" date="2016-07" db="EMBL/GenBank/DDBJ databases">
        <authorList>
            <person name="Wan K."/>
            <person name="Booth B."/>
            <person name="Spirohn K."/>
            <person name="Hao T."/>
            <person name="Hu Y."/>
            <person name="Calderwood M."/>
            <person name="Hill D."/>
            <person name="Mohr S."/>
            <person name="Vidal M."/>
            <person name="Celniker S."/>
            <person name="Perrimon N."/>
        </authorList>
    </citation>
    <scope>NUCLEOTIDE SEQUENCE</scope>
    <source>
        <strain evidence="1">10N.222.48.A2</strain>
    </source>
</reference>